<evidence type="ECO:0000313" key="5">
    <source>
        <dbReference type="Proteomes" id="UP001243330"/>
    </source>
</evidence>
<comment type="caution">
    <text evidence="4">The sequence shown here is derived from an EMBL/GenBank/DDBJ whole genome shotgun (WGS) entry which is preliminary data.</text>
</comment>
<gene>
    <name evidence="4" type="ORF">CCHR01_19737</name>
</gene>
<protein>
    <submittedName>
        <fullName evidence="4">Polyketide synthase</fullName>
    </submittedName>
</protein>
<proteinExistence type="predicted"/>
<dbReference type="AlphaFoldDB" id="A0AAD8ZZ50"/>
<dbReference type="CDD" id="cd00833">
    <property type="entry name" value="PKS"/>
    <property type="match status" value="1"/>
</dbReference>
<dbReference type="Gene3D" id="3.40.47.10">
    <property type="match status" value="2"/>
</dbReference>
<reference evidence="4" key="1">
    <citation type="submission" date="2023-01" db="EMBL/GenBank/DDBJ databases">
        <title>Colletotrichum chrysophilum M932 genome sequence.</title>
        <authorList>
            <person name="Baroncelli R."/>
        </authorList>
    </citation>
    <scope>NUCLEOTIDE SEQUENCE</scope>
    <source>
        <strain evidence="4">M932</strain>
    </source>
</reference>
<evidence type="ECO:0000313" key="4">
    <source>
        <dbReference type="EMBL" id="KAK1837640.1"/>
    </source>
</evidence>
<accession>A0AAD8ZZ50</accession>
<dbReference type="Pfam" id="PF00109">
    <property type="entry name" value="ketoacyl-synt"/>
    <property type="match status" value="1"/>
</dbReference>
<dbReference type="SUPFAM" id="SSF53901">
    <property type="entry name" value="Thiolase-like"/>
    <property type="match status" value="2"/>
</dbReference>
<dbReference type="InterPro" id="IPR020841">
    <property type="entry name" value="PKS_Beta-ketoAc_synthase_dom"/>
</dbReference>
<dbReference type="PROSITE" id="PS52004">
    <property type="entry name" value="KS3_2"/>
    <property type="match status" value="1"/>
</dbReference>
<dbReference type="GO" id="GO:0004312">
    <property type="term" value="F:fatty acid synthase activity"/>
    <property type="evidence" value="ECO:0007669"/>
    <property type="project" value="TreeGrafter"/>
</dbReference>
<dbReference type="GO" id="GO:0044550">
    <property type="term" value="P:secondary metabolite biosynthetic process"/>
    <property type="evidence" value="ECO:0007669"/>
    <property type="project" value="TreeGrafter"/>
</dbReference>
<evidence type="ECO:0000259" key="3">
    <source>
        <dbReference type="PROSITE" id="PS52004"/>
    </source>
</evidence>
<sequence>MCANDYADNVASHPPNAFSTLGTLRAFQAGRISNFFGCSGEASTIDTECSSSAVAINRACVDIIAGKCTTALAGGANVFTSPNFFQNLNTGKFLSPTGQCKSFDTKADGYCRGEGVGLLLLKKLSTAQAEGDNILAVISGSAVRQNSNETYITVPHGPSQSELYEKVLRSATRRARLGLLPSSKSVLMIHHKRIPPQASFTTLNPQITLSDSDRIAITTTGIEWKSSGPLTVCVNNYGASGSNAALIVTEPPPLSTTLNQTIEGNSRSIASSYPFIITAFSQSSLFANVCCCARLSCSRTASSGVGPQTPHKLPS</sequence>
<keyword evidence="1" id="KW-0596">Phosphopantetheine</keyword>
<dbReference type="SMART" id="SM00825">
    <property type="entry name" value="PKS_KS"/>
    <property type="match status" value="1"/>
</dbReference>
<keyword evidence="5" id="KW-1185">Reference proteome</keyword>
<dbReference type="PANTHER" id="PTHR43775">
    <property type="entry name" value="FATTY ACID SYNTHASE"/>
    <property type="match status" value="1"/>
</dbReference>
<organism evidence="4 5">
    <name type="scientific">Colletotrichum chrysophilum</name>
    <dbReference type="NCBI Taxonomy" id="1836956"/>
    <lineage>
        <taxon>Eukaryota</taxon>
        <taxon>Fungi</taxon>
        <taxon>Dikarya</taxon>
        <taxon>Ascomycota</taxon>
        <taxon>Pezizomycotina</taxon>
        <taxon>Sordariomycetes</taxon>
        <taxon>Hypocreomycetidae</taxon>
        <taxon>Glomerellales</taxon>
        <taxon>Glomerellaceae</taxon>
        <taxon>Colletotrichum</taxon>
        <taxon>Colletotrichum gloeosporioides species complex</taxon>
    </lineage>
</organism>
<evidence type="ECO:0000256" key="1">
    <source>
        <dbReference type="ARBA" id="ARBA00022450"/>
    </source>
</evidence>
<dbReference type="InterPro" id="IPR014030">
    <property type="entry name" value="Ketoacyl_synth_N"/>
</dbReference>
<dbReference type="GO" id="GO:0006633">
    <property type="term" value="P:fatty acid biosynthetic process"/>
    <property type="evidence" value="ECO:0007669"/>
    <property type="project" value="TreeGrafter"/>
</dbReference>
<dbReference type="InterPro" id="IPR016039">
    <property type="entry name" value="Thiolase-like"/>
</dbReference>
<dbReference type="InterPro" id="IPR050091">
    <property type="entry name" value="PKS_NRPS_Biosynth_Enz"/>
</dbReference>
<keyword evidence="2" id="KW-0597">Phosphoprotein</keyword>
<feature type="domain" description="Ketosynthase family 3 (KS3)" evidence="3">
    <location>
        <begin position="1"/>
        <end position="293"/>
    </location>
</feature>
<evidence type="ECO:0000256" key="2">
    <source>
        <dbReference type="ARBA" id="ARBA00022553"/>
    </source>
</evidence>
<dbReference type="EMBL" id="JAQOWY010001086">
    <property type="protein sequence ID" value="KAK1837640.1"/>
    <property type="molecule type" value="Genomic_DNA"/>
</dbReference>
<dbReference type="PANTHER" id="PTHR43775:SF21">
    <property type="entry name" value="NON-REDUCING POLYKETIDE SYNTHASE AUSA-RELATED"/>
    <property type="match status" value="1"/>
</dbReference>
<name>A0AAD8ZZ50_9PEZI</name>
<dbReference type="Proteomes" id="UP001243330">
    <property type="component" value="Unassembled WGS sequence"/>
</dbReference>